<organism evidence="1 2">
    <name type="scientific">Alkalibaculum bacchi</name>
    <dbReference type="NCBI Taxonomy" id="645887"/>
    <lineage>
        <taxon>Bacteria</taxon>
        <taxon>Bacillati</taxon>
        <taxon>Bacillota</taxon>
        <taxon>Clostridia</taxon>
        <taxon>Eubacteriales</taxon>
        <taxon>Eubacteriaceae</taxon>
        <taxon>Alkalibaculum</taxon>
    </lineage>
</organism>
<evidence type="ECO:0000313" key="1">
    <source>
        <dbReference type="EMBL" id="RBP61003.1"/>
    </source>
</evidence>
<evidence type="ECO:0000313" key="2">
    <source>
        <dbReference type="Proteomes" id="UP000253490"/>
    </source>
</evidence>
<name>A0A366I0U2_9FIRM</name>
<dbReference type="AlphaFoldDB" id="A0A366I0U2"/>
<sequence>MSIKMDPESTVEAIIYLVNGIGITWYNKMGDFDYVNECRRMIEFIL</sequence>
<accession>A0A366I0U2</accession>
<comment type="caution">
    <text evidence="1">The sequence shown here is derived from an EMBL/GenBank/DDBJ whole genome shotgun (WGS) entry which is preliminary data.</text>
</comment>
<gene>
    <name evidence="1" type="ORF">DES36_1151</name>
</gene>
<protein>
    <submittedName>
        <fullName evidence="1">Uncharacterized protein</fullName>
    </submittedName>
</protein>
<dbReference type="RefSeq" id="WP_187387031.1">
    <property type="nucleotide sequence ID" value="NZ_RXYD01000001.1"/>
</dbReference>
<proteinExistence type="predicted"/>
<reference evidence="1 2" key="1">
    <citation type="submission" date="2018-06" db="EMBL/GenBank/DDBJ databases">
        <title>Genomic Encyclopedia of Type Strains, Phase IV (KMG-IV): sequencing the most valuable type-strain genomes for metagenomic binning, comparative biology and taxonomic classification.</title>
        <authorList>
            <person name="Goeker M."/>
        </authorList>
    </citation>
    <scope>NUCLEOTIDE SEQUENCE [LARGE SCALE GENOMIC DNA]</scope>
    <source>
        <strain evidence="1 2">DSM 22112</strain>
    </source>
</reference>
<keyword evidence="2" id="KW-1185">Reference proteome</keyword>
<dbReference type="EMBL" id="QNRX01000015">
    <property type="protein sequence ID" value="RBP61003.1"/>
    <property type="molecule type" value="Genomic_DNA"/>
</dbReference>
<dbReference type="Proteomes" id="UP000253490">
    <property type="component" value="Unassembled WGS sequence"/>
</dbReference>